<dbReference type="InterPro" id="IPR001898">
    <property type="entry name" value="SLC13A/DASS"/>
</dbReference>
<evidence type="ECO:0000256" key="5">
    <source>
        <dbReference type="SAM" id="Phobius"/>
    </source>
</evidence>
<accession>A0A369A6R4</accession>
<feature type="transmembrane region" description="Helical" evidence="5">
    <location>
        <begin position="32"/>
        <end position="56"/>
    </location>
</feature>
<evidence type="ECO:0000256" key="1">
    <source>
        <dbReference type="ARBA" id="ARBA00004141"/>
    </source>
</evidence>
<feature type="transmembrane region" description="Helical" evidence="5">
    <location>
        <begin position="76"/>
        <end position="94"/>
    </location>
</feature>
<feature type="transmembrane region" description="Helical" evidence="5">
    <location>
        <begin position="6"/>
        <end position="25"/>
    </location>
</feature>
<keyword evidence="2 5" id="KW-0812">Transmembrane</keyword>
<evidence type="ECO:0000256" key="4">
    <source>
        <dbReference type="ARBA" id="ARBA00023136"/>
    </source>
</evidence>
<dbReference type="GO" id="GO:1905039">
    <property type="term" value="P:carboxylic acid transmembrane transport"/>
    <property type="evidence" value="ECO:0007669"/>
    <property type="project" value="UniProtKB-ARBA"/>
</dbReference>
<feature type="transmembrane region" description="Helical" evidence="5">
    <location>
        <begin position="261"/>
        <end position="280"/>
    </location>
</feature>
<sequence length="462" mass="51087">MKQFLKALSGVVAFLLVLIFLKNFLTSDQSLVLALFAWMLIWWTNQVVHYAVTALLPIVVLPAAGTTTLKEATSQYANPVIFLFLGGFLLALAIEKWEIHRRLALWLLYHFHKNLNSVLIATGLSSYLLSMWISNTATAIMMLPICTALISVIESHIHISSSFKENIFLTIAYAANIGGIATLIGTPPNLVFAGFYNEQHWPPITFLQWSSIGLPVSLLLLSFLFLYFLSKKSSPLDPNLQEHIKRLYHQLPPVSTAQYRVFYIFIFTVILWFTAPFLPFDYLNDTTIALTGGLMLFLIPSGQDTGKPLLDWSDTRNLSWGILLLFGAGLTMALMVEKTHLTRLLTTFFSQQENSDLIASLGLISASVLLTEFMSNVALTGLMLPVAAALTVTDTQIFLYTGMAIAMASSCAFMLPIATPPNAIAFSTGHIAQSSMLRKGLLLNLISIGIFTALMLISKNFS</sequence>
<evidence type="ECO:0000313" key="6">
    <source>
        <dbReference type="EMBL" id="RCX03124.1"/>
    </source>
</evidence>
<reference evidence="6 7" key="1">
    <citation type="submission" date="2018-07" db="EMBL/GenBank/DDBJ databases">
        <title>Genomic Encyclopedia of Type Strains, Phase IV (KMG-IV): sequencing the most valuable type-strain genomes for metagenomic binning, comparative biology and taxonomic classification.</title>
        <authorList>
            <person name="Goeker M."/>
        </authorList>
    </citation>
    <scope>NUCLEOTIDE SEQUENCE [LARGE SCALE GENOMIC DNA]</scope>
    <source>
        <strain evidence="6 7">DSM 21410</strain>
    </source>
</reference>
<dbReference type="Pfam" id="PF00939">
    <property type="entry name" value="Na_sulph_symp"/>
    <property type="match status" value="1"/>
</dbReference>
<feature type="transmembrane region" description="Helical" evidence="5">
    <location>
        <begin position="206"/>
        <end position="229"/>
    </location>
</feature>
<dbReference type="Proteomes" id="UP000253517">
    <property type="component" value="Unassembled WGS sequence"/>
</dbReference>
<feature type="transmembrane region" description="Helical" evidence="5">
    <location>
        <begin position="166"/>
        <end position="186"/>
    </location>
</feature>
<keyword evidence="3 5" id="KW-1133">Transmembrane helix</keyword>
<evidence type="ECO:0000256" key="3">
    <source>
        <dbReference type="ARBA" id="ARBA00022989"/>
    </source>
</evidence>
<dbReference type="NCBIfam" id="TIGR00785">
    <property type="entry name" value="dass"/>
    <property type="match status" value="1"/>
</dbReference>
<dbReference type="PANTHER" id="PTHR10283:SF82">
    <property type="entry name" value="SOLUTE CARRIER FAMILY 13 MEMBER 2"/>
    <property type="match status" value="1"/>
</dbReference>
<feature type="transmembrane region" description="Helical" evidence="5">
    <location>
        <begin position="318"/>
        <end position="336"/>
    </location>
</feature>
<keyword evidence="7" id="KW-1185">Reference proteome</keyword>
<comment type="caution">
    <text evidence="6">The sequence shown here is derived from an EMBL/GenBank/DDBJ whole genome shotgun (WGS) entry which is preliminary data.</text>
</comment>
<gene>
    <name evidence="6" type="ORF">DES35_1032</name>
</gene>
<dbReference type="RefSeq" id="WP_114366262.1">
    <property type="nucleotide sequence ID" value="NZ_BHZF01000003.1"/>
</dbReference>
<name>A0A369A6R4_9FLAO</name>
<dbReference type="PANTHER" id="PTHR10283">
    <property type="entry name" value="SOLUTE CARRIER FAMILY 13 MEMBER"/>
    <property type="match status" value="1"/>
</dbReference>
<feature type="transmembrane region" description="Helical" evidence="5">
    <location>
        <begin position="440"/>
        <end position="458"/>
    </location>
</feature>
<proteinExistence type="predicted"/>
<evidence type="ECO:0000313" key="7">
    <source>
        <dbReference type="Proteomes" id="UP000253517"/>
    </source>
</evidence>
<dbReference type="AlphaFoldDB" id="A0A369A6R4"/>
<feature type="transmembrane region" description="Helical" evidence="5">
    <location>
        <begin position="139"/>
        <end position="159"/>
    </location>
</feature>
<feature type="transmembrane region" description="Helical" evidence="5">
    <location>
        <begin position="357"/>
        <end position="377"/>
    </location>
</feature>
<protein>
    <submittedName>
        <fullName evidence="6">Sodium-dependent dicarboxylate transporter 2/3/5</fullName>
    </submittedName>
</protein>
<dbReference type="GO" id="GO:0008514">
    <property type="term" value="F:organic anion transmembrane transporter activity"/>
    <property type="evidence" value="ECO:0007669"/>
    <property type="project" value="UniProtKB-ARBA"/>
</dbReference>
<evidence type="ECO:0000256" key="2">
    <source>
        <dbReference type="ARBA" id="ARBA00022692"/>
    </source>
</evidence>
<feature type="transmembrane region" description="Helical" evidence="5">
    <location>
        <begin position="397"/>
        <end position="419"/>
    </location>
</feature>
<dbReference type="GO" id="GO:0005886">
    <property type="term" value="C:plasma membrane"/>
    <property type="evidence" value="ECO:0007669"/>
    <property type="project" value="TreeGrafter"/>
</dbReference>
<comment type="subcellular location">
    <subcellularLocation>
        <location evidence="1">Membrane</location>
        <topology evidence="1">Multi-pass membrane protein</topology>
    </subcellularLocation>
</comment>
<dbReference type="EMBL" id="QPJS01000003">
    <property type="protein sequence ID" value="RCX03124.1"/>
    <property type="molecule type" value="Genomic_DNA"/>
</dbReference>
<organism evidence="6 7">
    <name type="scientific">Schleiferia thermophila</name>
    <dbReference type="NCBI Taxonomy" id="884107"/>
    <lineage>
        <taxon>Bacteria</taxon>
        <taxon>Pseudomonadati</taxon>
        <taxon>Bacteroidota</taxon>
        <taxon>Flavobacteriia</taxon>
        <taxon>Flavobacteriales</taxon>
        <taxon>Schleiferiaceae</taxon>
        <taxon>Schleiferia</taxon>
    </lineage>
</organism>
<keyword evidence="4 5" id="KW-0472">Membrane</keyword>